<feature type="transmembrane region" description="Helical" evidence="1">
    <location>
        <begin position="21"/>
        <end position="42"/>
    </location>
</feature>
<dbReference type="STRING" id="1798661.A3D65_06955"/>
<proteinExistence type="predicted"/>
<feature type="domain" description="YdbS-like PH" evidence="2">
    <location>
        <begin position="89"/>
        <end position="145"/>
    </location>
</feature>
<dbReference type="PANTHER" id="PTHR37938">
    <property type="entry name" value="BLL0215 PROTEIN"/>
    <property type="match status" value="1"/>
</dbReference>
<keyword evidence="1" id="KW-1133">Transmembrane helix</keyword>
<keyword evidence="1" id="KW-0472">Membrane</keyword>
<comment type="caution">
    <text evidence="3">The sequence shown here is derived from an EMBL/GenBank/DDBJ whole genome shotgun (WGS) entry which is preliminary data.</text>
</comment>
<evidence type="ECO:0000259" key="2">
    <source>
        <dbReference type="Pfam" id="PF03703"/>
    </source>
</evidence>
<evidence type="ECO:0000256" key="1">
    <source>
        <dbReference type="SAM" id="Phobius"/>
    </source>
</evidence>
<dbReference type="Proteomes" id="UP000177996">
    <property type="component" value="Unassembled WGS sequence"/>
</dbReference>
<dbReference type="PANTHER" id="PTHR37938:SF1">
    <property type="entry name" value="BLL0215 PROTEIN"/>
    <property type="match status" value="1"/>
</dbReference>
<dbReference type="InterPro" id="IPR005182">
    <property type="entry name" value="YdbS-like_PH"/>
</dbReference>
<name>A0A1G2D7Q3_9BACT</name>
<sequence>MIEIDKNEQILRVVRKHWFVFLGDLFILLAAVLFPVILFFALEFVPVKALLNFSGGVVFAEAFFLFAWFLIVWVIGWTMWTNYYLDVLIVTDRRVFTIEQIGLFKRVSSSFRIDRIQNTTIHQHGIIQTLLGFGTISLETAGEGEDFVSAWIADPYDLKKFLNDLHDKAIEKSQLVHLSEPVTVIRKSLSPSIEENKAG</sequence>
<reference evidence="3 4" key="1">
    <citation type="journal article" date="2016" name="Nat. Commun.">
        <title>Thousands of microbial genomes shed light on interconnected biogeochemical processes in an aquifer system.</title>
        <authorList>
            <person name="Anantharaman K."/>
            <person name="Brown C.T."/>
            <person name="Hug L.A."/>
            <person name="Sharon I."/>
            <person name="Castelle C.J."/>
            <person name="Probst A.J."/>
            <person name="Thomas B.C."/>
            <person name="Singh A."/>
            <person name="Wilkins M.J."/>
            <person name="Karaoz U."/>
            <person name="Brodie E.L."/>
            <person name="Williams K.H."/>
            <person name="Hubbard S.S."/>
            <person name="Banfield J.F."/>
        </authorList>
    </citation>
    <scope>NUCLEOTIDE SEQUENCE [LARGE SCALE GENOMIC DNA]</scope>
</reference>
<organism evidence="3 4">
    <name type="scientific">Candidatus Lloydbacteria bacterium RIFCSPHIGHO2_02_FULL_50_13</name>
    <dbReference type="NCBI Taxonomy" id="1798661"/>
    <lineage>
        <taxon>Bacteria</taxon>
        <taxon>Candidatus Lloydiibacteriota</taxon>
    </lineage>
</organism>
<gene>
    <name evidence="3" type="ORF">A3D65_06955</name>
</gene>
<accession>A0A1G2D7Q3</accession>
<protein>
    <recommendedName>
        <fullName evidence="2">YdbS-like PH domain-containing protein</fullName>
    </recommendedName>
</protein>
<evidence type="ECO:0000313" key="4">
    <source>
        <dbReference type="Proteomes" id="UP000177996"/>
    </source>
</evidence>
<dbReference type="EMBL" id="MHLL01000018">
    <property type="protein sequence ID" value="OGZ09583.1"/>
    <property type="molecule type" value="Genomic_DNA"/>
</dbReference>
<keyword evidence="1" id="KW-0812">Transmembrane</keyword>
<evidence type="ECO:0000313" key="3">
    <source>
        <dbReference type="EMBL" id="OGZ09583.1"/>
    </source>
</evidence>
<feature type="transmembrane region" description="Helical" evidence="1">
    <location>
        <begin position="62"/>
        <end position="85"/>
    </location>
</feature>
<dbReference type="AlphaFoldDB" id="A0A1G2D7Q3"/>
<dbReference type="Pfam" id="PF03703">
    <property type="entry name" value="bPH_2"/>
    <property type="match status" value="1"/>
</dbReference>